<proteinExistence type="predicted"/>
<keyword evidence="2" id="KW-1185">Reference proteome</keyword>
<protein>
    <submittedName>
        <fullName evidence="1">Uncharacterized protein</fullName>
    </submittedName>
</protein>
<reference evidence="1 2" key="1">
    <citation type="journal article" date="2022" name="Hortic Res">
        <title>A haplotype resolved chromosomal level avocado genome allows analysis of novel avocado genes.</title>
        <authorList>
            <person name="Nath O."/>
            <person name="Fletcher S.J."/>
            <person name="Hayward A."/>
            <person name="Shaw L.M."/>
            <person name="Masouleh A.K."/>
            <person name="Furtado A."/>
            <person name="Henry R.J."/>
            <person name="Mitter N."/>
        </authorList>
    </citation>
    <scope>NUCLEOTIDE SEQUENCE [LARGE SCALE GENOMIC DNA]</scope>
    <source>
        <strain evidence="2">cv. Hass</strain>
    </source>
</reference>
<sequence length="194" mass="22159">MSMSHHLKPITEVCKGSGKICCHWKCHWSNIDSKSAISVQSSGRSLSSSCRKNNDETLSEKNLPKTKAVVLRSSRSASQSILIAFLSNLVFVSTVSLISTPFAAADAIFFGYFFDSSIYEDSIGFPTLNRYVDPRFWLKSGFLWKFPGVSSLRSVIVREFRHRMLEVLWRYIELNALELTLDIDWIHLVRLFQI</sequence>
<evidence type="ECO:0000313" key="2">
    <source>
        <dbReference type="Proteomes" id="UP001234297"/>
    </source>
</evidence>
<dbReference type="Proteomes" id="UP001234297">
    <property type="component" value="Chromosome 6"/>
</dbReference>
<accession>A0ACC2L1T8</accession>
<comment type="caution">
    <text evidence="1">The sequence shown here is derived from an EMBL/GenBank/DDBJ whole genome shotgun (WGS) entry which is preliminary data.</text>
</comment>
<evidence type="ECO:0000313" key="1">
    <source>
        <dbReference type="EMBL" id="KAJ8626983.1"/>
    </source>
</evidence>
<name>A0ACC2L1T8_PERAE</name>
<dbReference type="EMBL" id="CM056814">
    <property type="protein sequence ID" value="KAJ8626983.1"/>
    <property type="molecule type" value="Genomic_DNA"/>
</dbReference>
<gene>
    <name evidence="1" type="ORF">MRB53_020290</name>
</gene>
<organism evidence="1 2">
    <name type="scientific">Persea americana</name>
    <name type="common">Avocado</name>
    <dbReference type="NCBI Taxonomy" id="3435"/>
    <lineage>
        <taxon>Eukaryota</taxon>
        <taxon>Viridiplantae</taxon>
        <taxon>Streptophyta</taxon>
        <taxon>Embryophyta</taxon>
        <taxon>Tracheophyta</taxon>
        <taxon>Spermatophyta</taxon>
        <taxon>Magnoliopsida</taxon>
        <taxon>Magnoliidae</taxon>
        <taxon>Laurales</taxon>
        <taxon>Lauraceae</taxon>
        <taxon>Persea</taxon>
    </lineage>
</organism>